<dbReference type="AlphaFoldDB" id="A0A9D3ADA4"/>
<reference evidence="1" key="2">
    <citation type="submission" date="2021-09" db="EMBL/GenBank/DDBJ databases">
        <authorList>
            <person name="Gilroy R."/>
        </authorList>
    </citation>
    <scope>NUCLEOTIDE SEQUENCE</scope>
    <source>
        <strain evidence="1">USAMLcec12-2067</strain>
    </source>
</reference>
<protein>
    <submittedName>
        <fullName evidence="1">Uncharacterized protein</fullName>
    </submittedName>
</protein>
<proteinExistence type="predicted"/>
<dbReference type="EMBL" id="DYZL01000096">
    <property type="protein sequence ID" value="HJH43111.1"/>
    <property type="molecule type" value="Genomic_DNA"/>
</dbReference>
<reference evidence="1" key="1">
    <citation type="journal article" date="2021" name="PeerJ">
        <title>Extensive microbial diversity within the chicken gut microbiome revealed by metagenomics and culture.</title>
        <authorList>
            <person name="Gilroy R."/>
            <person name="Ravi A."/>
            <person name="Getino M."/>
            <person name="Pursley I."/>
            <person name="Horton D.L."/>
            <person name="Alikhan N.F."/>
            <person name="Baker D."/>
            <person name="Gharbi K."/>
            <person name="Hall N."/>
            <person name="Watson M."/>
            <person name="Adriaenssens E.M."/>
            <person name="Foster-Nyarko E."/>
            <person name="Jarju S."/>
            <person name="Secka A."/>
            <person name="Antonio M."/>
            <person name="Oren A."/>
            <person name="Chaudhuri R.R."/>
            <person name="La Ragione R."/>
            <person name="Hildebrand F."/>
            <person name="Pallen M.J."/>
        </authorList>
    </citation>
    <scope>NUCLEOTIDE SEQUENCE</scope>
    <source>
        <strain evidence="1">USAMLcec12-2067</strain>
    </source>
</reference>
<comment type="caution">
    <text evidence="1">The sequence shown here is derived from an EMBL/GenBank/DDBJ whole genome shotgun (WGS) entry which is preliminary data.</text>
</comment>
<organism evidence="1 2">
    <name type="scientific">Rubneribacter badeniensis</name>
    <dbReference type="NCBI Taxonomy" id="2070688"/>
    <lineage>
        <taxon>Bacteria</taxon>
        <taxon>Bacillati</taxon>
        <taxon>Actinomycetota</taxon>
        <taxon>Coriobacteriia</taxon>
        <taxon>Eggerthellales</taxon>
        <taxon>Eggerthellaceae</taxon>
        <taxon>Rubneribacter</taxon>
    </lineage>
</organism>
<name>A0A9D3ADA4_9ACTN</name>
<evidence type="ECO:0000313" key="2">
    <source>
        <dbReference type="Proteomes" id="UP000789325"/>
    </source>
</evidence>
<dbReference type="Proteomes" id="UP000789325">
    <property type="component" value="Unassembled WGS sequence"/>
</dbReference>
<gene>
    <name evidence="1" type="ORF">K8V16_04870</name>
</gene>
<evidence type="ECO:0000313" key="1">
    <source>
        <dbReference type="EMBL" id="HJH43111.1"/>
    </source>
</evidence>
<accession>A0A9D3ADA4</accession>
<sequence>MESVVAALVTGVLTLVGVVVSNSRNRAVMEVKIDNLTRQVEKHNCLIERTYALERDVSVVKAEIENMKEGR</sequence>